<feature type="compositionally biased region" description="Low complexity" evidence="2">
    <location>
        <begin position="186"/>
        <end position="211"/>
    </location>
</feature>
<comment type="caution">
    <text evidence="4">The sequence shown here is derived from an EMBL/GenBank/DDBJ whole genome shotgun (WGS) entry which is preliminary data.</text>
</comment>
<keyword evidence="1" id="KW-0175">Coiled coil</keyword>
<keyword evidence="3" id="KW-0812">Transmembrane</keyword>
<keyword evidence="3" id="KW-0472">Membrane</keyword>
<organism evidence="4 5">
    <name type="scientific">Methanothermobacter thermautotrophicus</name>
    <name type="common">Methanobacterium thermoformicicum</name>
    <dbReference type="NCBI Taxonomy" id="145262"/>
    <lineage>
        <taxon>Archaea</taxon>
        <taxon>Methanobacteriati</taxon>
        <taxon>Methanobacteriota</taxon>
        <taxon>Methanomada group</taxon>
        <taxon>Methanobacteria</taxon>
        <taxon>Methanobacteriales</taxon>
        <taxon>Methanobacteriaceae</taxon>
        <taxon>Methanothermobacter</taxon>
    </lineage>
</organism>
<dbReference type="AlphaFoldDB" id="A0A842YP83"/>
<evidence type="ECO:0000313" key="5">
    <source>
        <dbReference type="Proteomes" id="UP000646659"/>
    </source>
</evidence>
<evidence type="ECO:0000256" key="1">
    <source>
        <dbReference type="SAM" id="Coils"/>
    </source>
</evidence>
<gene>
    <name evidence="4" type="ORF">DNK57_05100</name>
</gene>
<reference evidence="4" key="1">
    <citation type="submission" date="2018-06" db="EMBL/GenBank/DDBJ databases">
        <title>Draft genome sequence of Methanothermobacter thermautotrophicus Strain WHS, a thermophilic, hydrogenotrophic methanogen isolated from Washburn Hot Springs in Yellowstone National Park, USA.</title>
        <authorList>
            <person name="Mckay L.J."/>
            <person name="Klingelsmith K."/>
            <person name="Inskeep W.P."/>
            <person name="Fields M.W."/>
        </authorList>
    </citation>
    <scope>NUCLEOTIDE SEQUENCE</scope>
    <source>
        <strain evidence="4">WHS</strain>
    </source>
</reference>
<feature type="transmembrane region" description="Helical" evidence="3">
    <location>
        <begin position="130"/>
        <end position="151"/>
    </location>
</feature>
<protein>
    <submittedName>
        <fullName evidence="4">Uncharacterized protein</fullName>
    </submittedName>
</protein>
<dbReference type="Proteomes" id="UP000646659">
    <property type="component" value="Unassembled WGS sequence"/>
</dbReference>
<sequence length="226" mass="25695">MARHSVNLYTGEYNIDPFIITDLIQEMVMISQDKKMLLRQLKKLEREREEGSISEKKYRSLREQYTRELETLEAVENIRRLQGQETPEKPLDHWVEESRIKKDRKEKEELIEKYVRTDETRRSKRPNLSLIGAIVLVVAFLFGTGFGLYFMNIQPETPATGTVTVNESAFPSFNNTVKNVTVTSNKTFNKANTTPQEPSTPSTPSTPQDNQGTGGTGGNQNPPSSP</sequence>
<accession>A0A842YP83</accession>
<feature type="coiled-coil region" evidence="1">
    <location>
        <begin position="27"/>
        <end position="78"/>
    </location>
</feature>
<evidence type="ECO:0000256" key="2">
    <source>
        <dbReference type="SAM" id="MobiDB-lite"/>
    </source>
</evidence>
<keyword evidence="3" id="KW-1133">Transmembrane helix</keyword>
<proteinExistence type="predicted"/>
<dbReference type="OrthoDB" id="82215at2157"/>
<evidence type="ECO:0000256" key="3">
    <source>
        <dbReference type="SAM" id="Phobius"/>
    </source>
</evidence>
<dbReference type="EMBL" id="QKOF01000006">
    <property type="protein sequence ID" value="MBE2900181.1"/>
    <property type="molecule type" value="Genomic_DNA"/>
</dbReference>
<feature type="region of interest" description="Disordered" evidence="2">
    <location>
        <begin position="186"/>
        <end position="226"/>
    </location>
</feature>
<name>A0A842YP83_METTF</name>
<evidence type="ECO:0000313" key="4">
    <source>
        <dbReference type="EMBL" id="MBE2900181.1"/>
    </source>
</evidence>